<evidence type="ECO:0000313" key="1">
    <source>
        <dbReference type="EMBL" id="AEA32921.1"/>
    </source>
</evidence>
<reference evidence="1 2" key="1">
    <citation type="submission" date="2011-03" db="EMBL/GenBank/DDBJ databases">
        <authorList>
            <person name="Kant R."/>
            <person name="Paulin L."/>
            <person name="Alatalo E."/>
            <person name="de Vos W.M."/>
            <person name="Palva A."/>
        </authorList>
    </citation>
    <scope>NUCLEOTIDE SEQUENCE [LARGE SCALE GENOMIC DNA]</scope>
    <source>
        <strain evidence="1 2">GRL 1112</strain>
        <plasmid evidence="2">plasmid1</plasmid>
    </source>
</reference>
<dbReference type="AlphaFoldDB" id="F2M3S1"/>
<dbReference type="HOGENOM" id="CLU_3311546_0_0_9"/>
<evidence type="ECO:0000313" key="2">
    <source>
        <dbReference type="Proteomes" id="UP000007033"/>
    </source>
</evidence>
<organism evidence="1 2">
    <name type="scientific">Lactobacillus amylovorus (strain GRL 1112)</name>
    <dbReference type="NCBI Taxonomy" id="695560"/>
    <lineage>
        <taxon>Bacteria</taxon>
        <taxon>Bacillati</taxon>
        <taxon>Bacillota</taxon>
        <taxon>Bacilli</taxon>
        <taxon>Lactobacillales</taxon>
        <taxon>Lactobacillaceae</taxon>
        <taxon>Lactobacillus</taxon>
    </lineage>
</organism>
<proteinExistence type="predicted"/>
<geneLocation type="plasmid" evidence="2">
    <name>plasmid1</name>
</geneLocation>
<dbReference type="Proteomes" id="UP000007033">
    <property type="component" value="Plasmid p1"/>
</dbReference>
<dbReference type="EMBL" id="CP002612">
    <property type="protein sequence ID" value="AEA32921.1"/>
    <property type="molecule type" value="Genomic_DNA"/>
</dbReference>
<accession>F2M3S1</accession>
<keyword evidence="1" id="KW-0614">Plasmid</keyword>
<sequence>MTMAVNRQMPDETPIYHKTVYRFNVCYWHQISKAEIPEA</sequence>
<dbReference type="KEGG" id="lam:LA2_10959"/>
<gene>
    <name evidence="1" type="ORF">LA2_10959</name>
</gene>
<protein>
    <submittedName>
        <fullName evidence="1">Uncharacterized protein</fullName>
    </submittedName>
</protein>
<name>F2M3S1_LACAR</name>